<accession>A0ABQ8GTK2</accession>
<reference evidence="1 2" key="1">
    <citation type="journal article" date="2021" name="Nat. Commun.">
        <title>Genetic determinants of endophytism in the Arabidopsis root mycobiome.</title>
        <authorList>
            <person name="Mesny F."/>
            <person name="Miyauchi S."/>
            <person name="Thiergart T."/>
            <person name="Pickel B."/>
            <person name="Atanasova L."/>
            <person name="Karlsson M."/>
            <person name="Huettel B."/>
            <person name="Barry K.W."/>
            <person name="Haridas S."/>
            <person name="Chen C."/>
            <person name="Bauer D."/>
            <person name="Andreopoulos W."/>
            <person name="Pangilinan J."/>
            <person name="LaButti K."/>
            <person name="Riley R."/>
            <person name="Lipzen A."/>
            <person name="Clum A."/>
            <person name="Drula E."/>
            <person name="Henrissat B."/>
            <person name="Kohler A."/>
            <person name="Grigoriev I.V."/>
            <person name="Martin F.M."/>
            <person name="Hacquard S."/>
        </authorList>
    </citation>
    <scope>NUCLEOTIDE SEQUENCE [LARGE SCALE GENOMIC DNA]</scope>
    <source>
        <strain evidence="1 2">MPI-SDFR-AT-0080</strain>
    </source>
</reference>
<evidence type="ECO:0000313" key="1">
    <source>
        <dbReference type="EMBL" id="KAH7064593.1"/>
    </source>
</evidence>
<protein>
    <submittedName>
        <fullName evidence="1">Uncharacterized protein</fullName>
    </submittedName>
</protein>
<keyword evidence="2" id="KW-1185">Reference proteome</keyword>
<sequence length="234" mass="26782">MPFFHVPHPFVCVVLTSVSDLASFLTAIRDMSAEEINEATAEFCDPRGTLRGEFGQWIDSLEGTSETWEPYAMLMAAAGQAALLHFFSDARHTSIQEPIAADGSNIQHTTLLKDTFQWYAEWLTLLHQTKFLKIAKDDKAIIRRLWVDEKDWDGLVAHIPKIDSSRINEMKELGKKLYDTPVVDLVQSLQSRPELDWVREWREEILRCLMEMQNAAARLPENHLDRDAAVRSVS</sequence>
<name>A0ABQ8GTK2_9PEZI</name>
<evidence type="ECO:0000313" key="2">
    <source>
        <dbReference type="Proteomes" id="UP000774617"/>
    </source>
</evidence>
<comment type="caution">
    <text evidence="1">The sequence shown here is derived from an EMBL/GenBank/DDBJ whole genome shotgun (WGS) entry which is preliminary data.</text>
</comment>
<organism evidence="1 2">
    <name type="scientific">Macrophomina phaseolina</name>
    <dbReference type="NCBI Taxonomy" id="35725"/>
    <lineage>
        <taxon>Eukaryota</taxon>
        <taxon>Fungi</taxon>
        <taxon>Dikarya</taxon>
        <taxon>Ascomycota</taxon>
        <taxon>Pezizomycotina</taxon>
        <taxon>Dothideomycetes</taxon>
        <taxon>Dothideomycetes incertae sedis</taxon>
        <taxon>Botryosphaeriales</taxon>
        <taxon>Botryosphaeriaceae</taxon>
        <taxon>Macrophomina</taxon>
    </lineage>
</organism>
<gene>
    <name evidence="1" type="ORF">B0J12DRAFT_3956</name>
</gene>
<dbReference type="Proteomes" id="UP000774617">
    <property type="component" value="Unassembled WGS sequence"/>
</dbReference>
<dbReference type="EMBL" id="JAGTJR010000001">
    <property type="protein sequence ID" value="KAH7064593.1"/>
    <property type="molecule type" value="Genomic_DNA"/>
</dbReference>
<proteinExistence type="predicted"/>